<evidence type="ECO:0000256" key="1">
    <source>
        <dbReference type="SAM" id="MobiDB-lite"/>
    </source>
</evidence>
<accession>A0A7S0KYI2</accession>
<protein>
    <submittedName>
        <fullName evidence="2">Uncharacterized protein</fullName>
    </submittedName>
</protein>
<dbReference type="EMBL" id="HBEY01000222">
    <property type="protein sequence ID" value="CAD8596783.1"/>
    <property type="molecule type" value="Transcribed_RNA"/>
</dbReference>
<feature type="compositionally biased region" description="Low complexity" evidence="1">
    <location>
        <begin position="78"/>
        <end position="96"/>
    </location>
</feature>
<organism evidence="2">
    <name type="scientific">Coccolithus braarudii</name>
    <dbReference type="NCBI Taxonomy" id="221442"/>
    <lineage>
        <taxon>Eukaryota</taxon>
        <taxon>Haptista</taxon>
        <taxon>Haptophyta</taxon>
        <taxon>Prymnesiophyceae</taxon>
        <taxon>Coccolithales</taxon>
        <taxon>Coccolithaceae</taxon>
        <taxon>Coccolithus</taxon>
    </lineage>
</organism>
<proteinExistence type="predicted"/>
<feature type="region of interest" description="Disordered" evidence="1">
    <location>
        <begin position="118"/>
        <end position="139"/>
    </location>
</feature>
<gene>
    <name evidence="2" type="ORF">CPEL01642_LOCUS112</name>
</gene>
<sequence>MPKGQWSPRKRSTADHRSRASTSTGTDPTGGVMPWARLRAAVHSLFVSTTLSTTPFRGAIRLAGPIQQAGYTAAAECSSPRSRVSSTSSDSQCSPRLSASREAWASPRVAGHFFMRDAQEPAGSSPGVPSPPSTPPHQSVRFAASASVFHVPIRAEDDLGDQPAWPASVSLFRKLARRVFVRCCCVTRIRMRRRPAVASLPLPAEAAACRPALKASGGLLLERRLSTEELEALRESVRESLRAAKLEALDAGCCGAELDTDCYDGEGASCSTDQLSV</sequence>
<name>A0A7S0KYI2_9EUKA</name>
<dbReference type="AlphaFoldDB" id="A0A7S0KYI2"/>
<feature type="region of interest" description="Disordered" evidence="1">
    <location>
        <begin position="77"/>
        <end position="98"/>
    </location>
</feature>
<reference evidence="2" key="1">
    <citation type="submission" date="2021-01" db="EMBL/GenBank/DDBJ databases">
        <authorList>
            <person name="Corre E."/>
            <person name="Pelletier E."/>
            <person name="Niang G."/>
            <person name="Scheremetjew M."/>
            <person name="Finn R."/>
            <person name="Kale V."/>
            <person name="Holt S."/>
            <person name="Cochrane G."/>
            <person name="Meng A."/>
            <person name="Brown T."/>
            <person name="Cohen L."/>
        </authorList>
    </citation>
    <scope>NUCLEOTIDE SEQUENCE</scope>
    <source>
        <strain evidence="2">PLY182g</strain>
    </source>
</reference>
<feature type="region of interest" description="Disordered" evidence="1">
    <location>
        <begin position="1"/>
        <end position="32"/>
    </location>
</feature>
<evidence type="ECO:0000313" key="2">
    <source>
        <dbReference type="EMBL" id="CAD8596783.1"/>
    </source>
</evidence>